<evidence type="ECO:0008006" key="5">
    <source>
        <dbReference type="Google" id="ProtNLM"/>
    </source>
</evidence>
<dbReference type="Proteomes" id="UP001583193">
    <property type="component" value="Unassembled WGS sequence"/>
</dbReference>
<feature type="compositionally biased region" description="Basic and acidic residues" evidence="2">
    <location>
        <begin position="299"/>
        <end position="314"/>
    </location>
</feature>
<dbReference type="Pfam" id="PF00106">
    <property type="entry name" value="adh_short"/>
    <property type="match status" value="2"/>
</dbReference>
<accession>A0ABR3XVD7</accession>
<evidence type="ECO:0000256" key="1">
    <source>
        <dbReference type="ARBA" id="ARBA00022857"/>
    </source>
</evidence>
<evidence type="ECO:0000313" key="4">
    <source>
        <dbReference type="Proteomes" id="UP001583193"/>
    </source>
</evidence>
<dbReference type="InterPro" id="IPR020904">
    <property type="entry name" value="Sc_DH/Rdtase_CS"/>
</dbReference>
<dbReference type="EMBL" id="JAVDPF010000010">
    <property type="protein sequence ID" value="KAL1879514.1"/>
    <property type="molecule type" value="Genomic_DNA"/>
</dbReference>
<dbReference type="InterPro" id="IPR036291">
    <property type="entry name" value="NAD(P)-bd_dom_sf"/>
</dbReference>
<sequence length="314" mass="34610">MSVEKCVALVIGASRGIGRQIAIDLAKKGYAVVVAAKTTSDAYKTTPFPPEPNSSQSTINTVEREIRELGGDATAIPVDTRDVEQINYLVDETVRIYGKLDVLIYNSGAIWWSSVEDTPIKRFQLMQKINPEGLYASVQAALPYFGKNGWKGRIIVVSPPIYSRFFRGKTAYAMGKVGMSVLTKGLAMDFVRQDRKDMAITSIWPACSIESAATETFTQLKPSTRNDLRKPTIFSDAILAILEAPAETVNGLLSIDEDFLRDNCGVTDFSKYSLVPGTKPQRIMPAEFPTLEVAEQDDEGQRVDSTKIPERAKI</sequence>
<reference evidence="3 4" key="1">
    <citation type="journal article" date="2024" name="IMA Fungus">
        <title>IMA Genome - F19 : A genome assembly and annotation guide to empower mycologists, including annotated draft genome sequences of Ceratocystis pirilliformis, Diaporthe australafricana, Fusarium ophioides, Paecilomyces lecythidis, and Sporothrix stenoceras.</title>
        <authorList>
            <person name="Aylward J."/>
            <person name="Wilson A.M."/>
            <person name="Visagie C.M."/>
            <person name="Spraker J."/>
            <person name="Barnes I."/>
            <person name="Buitendag C."/>
            <person name="Ceriani C."/>
            <person name="Del Mar Angel L."/>
            <person name="du Plessis D."/>
            <person name="Fuchs T."/>
            <person name="Gasser K."/>
            <person name="Kramer D."/>
            <person name="Li W."/>
            <person name="Munsamy K."/>
            <person name="Piso A."/>
            <person name="Price J.L."/>
            <person name="Sonnekus B."/>
            <person name="Thomas C."/>
            <person name="van der Nest A."/>
            <person name="van Dijk A."/>
            <person name="van Heerden A."/>
            <person name="van Vuuren N."/>
            <person name="Yilmaz N."/>
            <person name="Duong T.A."/>
            <person name="van der Merwe N.A."/>
            <person name="Wingfield M.J."/>
            <person name="Wingfield B.D."/>
        </authorList>
    </citation>
    <scope>NUCLEOTIDE SEQUENCE [LARGE SCALE GENOMIC DNA]</scope>
    <source>
        <strain evidence="3 4">CMW 18167</strain>
    </source>
</reference>
<gene>
    <name evidence="3" type="ORF">Plec18167_003971</name>
</gene>
<evidence type="ECO:0000313" key="3">
    <source>
        <dbReference type="EMBL" id="KAL1879514.1"/>
    </source>
</evidence>
<keyword evidence="1" id="KW-0521">NADP</keyword>
<feature type="region of interest" description="Disordered" evidence="2">
    <location>
        <begin position="295"/>
        <end position="314"/>
    </location>
</feature>
<dbReference type="InterPro" id="IPR002347">
    <property type="entry name" value="SDR_fam"/>
</dbReference>
<dbReference type="SUPFAM" id="SSF51735">
    <property type="entry name" value="NAD(P)-binding Rossmann-fold domains"/>
    <property type="match status" value="1"/>
</dbReference>
<proteinExistence type="predicted"/>
<comment type="caution">
    <text evidence="3">The sequence shown here is derived from an EMBL/GenBank/DDBJ whole genome shotgun (WGS) entry which is preliminary data.</text>
</comment>
<keyword evidence="4" id="KW-1185">Reference proteome</keyword>
<protein>
    <recommendedName>
        <fullName evidence="5">Short chain dehydrogenase</fullName>
    </recommendedName>
</protein>
<dbReference type="Gene3D" id="3.40.50.720">
    <property type="entry name" value="NAD(P)-binding Rossmann-like Domain"/>
    <property type="match status" value="1"/>
</dbReference>
<dbReference type="PANTHER" id="PTHR42808">
    <property type="entry name" value="HYDROXYSTEROID DEHYDROGENASE-LIKE PROTEIN 2"/>
    <property type="match status" value="1"/>
</dbReference>
<dbReference type="PRINTS" id="PR00081">
    <property type="entry name" value="GDHRDH"/>
</dbReference>
<name>A0ABR3XVD7_9EURO</name>
<organism evidence="3 4">
    <name type="scientific">Paecilomyces lecythidis</name>
    <dbReference type="NCBI Taxonomy" id="3004212"/>
    <lineage>
        <taxon>Eukaryota</taxon>
        <taxon>Fungi</taxon>
        <taxon>Dikarya</taxon>
        <taxon>Ascomycota</taxon>
        <taxon>Pezizomycotina</taxon>
        <taxon>Eurotiomycetes</taxon>
        <taxon>Eurotiomycetidae</taxon>
        <taxon>Eurotiales</taxon>
        <taxon>Thermoascaceae</taxon>
        <taxon>Paecilomyces</taxon>
    </lineage>
</organism>
<dbReference type="PANTHER" id="PTHR42808:SF4">
    <property type="entry name" value="SHORT CHAIN DEHYDROGENASE"/>
    <property type="match status" value="1"/>
</dbReference>
<evidence type="ECO:0000256" key="2">
    <source>
        <dbReference type="SAM" id="MobiDB-lite"/>
    </source>
</evidence>
<dbReference type="PROSITE" id="PS00061">
    <property type="entry name" value="ADH_SHORT"/>
    <property type="match status" value="1"/>
</dbReference>
<dbReference type="InterPro" id="IPR051935">
    <property type="entry name" value="HSDL2"/>
</dbReference>